<dbReference type="EMBL" id="JANRMS010000293">
    <property type="protein sequence ID" value="KAJ3542456.1"/>
    <property type="molecule type" value="Genomic_DNA"/>
</dbReference>
<evidence type="ECO:0000313" key="2">
    <source>
        <dbReference type="Proteomes" id="UP001148629"/>
    </source>
</evidence>
<reference evidence="1" key="1">
    <citation type="submission" date="2022-08" db="EMBL/GenBank/DDBJ databases">
        <title>Genome Sequence of Fusarium decemcellulare.</title>
        <authorList>
            <person name="Buettner E."/>
        </authorList>
    </citation>
    <scope>NUCLEOTIDE SEQUENCE</scope>
    <source>
        <strain evidence="1">Babe19</strain>
    </source>
</reference>
<accession>A0ACC1SMA1</accession>
<gene>
    <name evidence="1" type="ORF">NM208_g4091</name>
</gene>
<evidence type="ECO:0000313" key="1">
    <source>
        <dbReference type="EMBL" id="KAJ3542456.1"/>
    </source>
</evidence>
<name>A0ACC1SMA1_9HYPO</name>
<protein>
    <submittedName>
        <fullName evidence="1">Uncharacterized protein</fullName>
    </submittedName>
</protein>
<comment type="caution">
    <text evidence="1">The sequence shown here is derived from an EMBL/GenBank/DDBJ whole genome shotgun (WGS) entry which is preliminary data.</text>
</comment>
<organism evidence="1 2">
    <name type="scientific">Fusarium decemcellulare</name>
    <dbReference type="NCBI Taxonomy" id="57161"/>
    <lineage>
        <taxon>Eukaryota</taxon>
        <taxon>Fungi</taxon>
        <taxon>Dikarya</taxon>
        <taxon>Ascomycota</taxon>
        <taxon>Pezizomycotina</taxon>
        <taxon>Sordariomycetes</taxon>
        <taxon>Hypocreomycetidae</taxon>
        <taxon>Hypocreales</taxon>
        <taxon>Nectriaceae</taxon>
        <taxon>Fusarium</taxon>
        <taxon>Fusarium decemcellulare species complex</taxon>
    </lineage>
</organism>
<proteinExistence type="predicted"/>
<dbReference type="Proteomes" id="UP001148629">
    <property type="component" value="Unassembled WGS sequence"/>
</dbReference>
<sequence>MVSFTGLRLLAPAILSLTAGVSSYPSSSQSYPGHGVHHGKAIYFITNEQENGVAALPIGPDGTLSKGTITHTGGSGSVALGSDGLPATPDGLLSQSALAISGHHIFAVNPGSNSLTMLAISPSDPTQLNVVGSPVSLPGEFPNTVAVSKKNKLVCVGMTGAKAGISCSAFSKHGLGPMDELRPFEIGQTTPPVGPPNTVSHTFFSGDESFLLTTVKGVPPMNITGFLSACSVEETVKEGVSIKSLSKVDVRSSPEDTAVLFGSELIPGTSNVFTTDPSFGAAILSVDATTHEGKTLHRQPIDGQMATCWAAISPVTHTAFVTDILVNRIVEMSLEDASIVSTLDLSANGDKGLLDLQAVGNFIYALAPNNGSIEAAVTVLDVSGGPGSAKLVQHFGLGGFADGGNSRFIPIFTARGSLAPKLPTSGGLSGPTIGGQLHWPPKEQGLFADPVADWGPNYGNSIAKTDSSTPALGGLSQAMAMWWLPSYGVAKPGYAQPYRARRGTAQHIPISRHQLCDKCEITCTVALTLGQGQRICSGRRAR</sequence>
<keyword evidence="2" id="KW-1185">Reference proteome</keyword>